<evidence type="ECO:0000256" key="4">
    <source>
        <dbReference type="ARBA" id="ARBA00023015"/>
    </source>
</evidence>
<keyword evidence="5 7" id="KW-0804">Transcription</keyword>
<evidence type="ECO:0000256" key="1">
    <source>
        <dbReference type="ARBA" id="ARBA00002711"/>
    </source>
</evidence>
<feature type="compositionally biased region" description="Basic residues" evidence="8">
    <location>
        <begin position="149"/>
        <end position="159"/>
    </location>
</feature>
<dbReference type="Pfam" id="PF17075">
    <property type="entry name" value="RRT14"/>
    <property type="match status" value="1"/>
</dbReference>
<evidence type="ECO:0000256" key="7">
    <source>
        <dbReference type="RuleBase" id="RU362137"/>
    </source>
</evidence>
<dbReference type="FunCoup" id="I6NDL7">
    <property type="interactions" value="275"/>
</dbReference>
<evidence type="ECO:0000313" key="10">
    <source>
        <dbReference type="Proteomes" id="UP000006790"/>
    </source>
</evidence>
<evidence type="ECO:0000256" key="8">
    <source>
        <dbReference type="SAM" id="MobiDB-lite"/>
    </source>
</evidence>
<comment type="function">
    <text evidence="1 7">Involved in ribosome biogenesis, probably through modulation of rDNA transcription.</text>
</comment>
<sequence>MGQYGSDARAQASGAVRDVLESVLPGAVGCREFGGRRRNGRGSQAAVVNRVLSQRGVIQGQDVDRVKKQQREEQRRRVRREQRLREELEAEAKMERLQRHRSAGRMSKEERAYVGGMVRRNEQLLRTWDKGEEVAELEGQVLQDMRGASGKRQKRKRGRAMCQKKQGSNEQQLRLTPGLAPVGASDEEDTSEGEQEGSDRGW</sequence>
<feature type="compositionally biased region" description="Acidic residues" evidence="8">
    <location>
        <begin position="185"/>
        <end position="196"/>
    </location>
</feature>
<reference evidence="9 10" key="1">
    <citation type="journal article" date="2011" name="G3 (Bethesda)">
        <title>Genome evolution in the Eremothecium clade of the Saccharomyces complex revealed by comparative genomics.</title>
        <authorList>
            <person name="Wendland J."/>
            <person name="Walther A."/>
        </authorList>
    </citation>
    <scope>NUCLEOTIDE SEQUENCE [LARGE SCALE GENOMIC DNA]</scope>
    <source>
        <strain evidence="10">CBS 270.75 / DBVPG 7215 / KCTC 17166 / NRRL Y-17582</strain>
    </source>
</reference>
<dbReference type="InterPro" id="IPR031404">
    <property type="entry name" value="Rrt14"/>
</dbReference>
<proteinExistence type="inferred from homology"/>
<dbReference type="KEGG" id="erc:Ecym_5404"/>
<name>I6NDL7_ERECY</name>
<evidence type="ECO:0000256" key="3">
    <source>
        <dbReference type="ARBA" id="ARBA00007142"/>
    </source>
</evidence>
<organism evidence="9 10">
    <name type="scientific">Eremothecium cymbalariae (strain CBS 270.75 / DBVPG 7215 / KCTC 17166 / NRRL Y-17582)</name>
    <name type="common">Yeast</name>
    <dbReference type="NCBI Taxonomy" id="931890"/>
    <lineage>
        <taxon>Eukaryota</taxon>
        <taxon>Fungi</taxon>
        <taxon>Dikarya</taxon>
        <taxon>Ascomycota</taxon>
        <taxon>Saccharomycotina</taxon>
        <taxon>Saccharomycetes</taxon>
        <taxon>Saccharomycetales</taxon>
        <taxon>Saccharomycetaceae</taxon>
        <taxon>Eremothecium</taxon>
    </lineage>
</organism>
<dbReference type="OrthoDB" id="4069371at2759"/>
<gene>
    <name evidence="7" type="primary">RRT14</name>
    <name evidence="9" type="ordered locus">Ecym_5404</name>
</gene>
<dbReference type="STRING" id="931890.I6NDL7"/>
<evidence type="ECO:0000256" key="6">
    <source>
        <dbReference type="ARBA" id="ARBA00023242"/>
    </source>
</evidence>
<evidence type="ECO:0000313" key="9">
    <source>
        <dbReference type="EMBL" id="AET40159.1"/>
    </source>
</evidence>
<dbReference type="eggNOG" id="ENOG502S1G1">
    <property type="taxonomic scope" value="Eukaryota"/>
</dbReference>
<feature type="compositionally biased region" description="Polar residues" evidence="8">
    <location>
        <begin position="165"/>
        <end position="174"/>
    </location>
</feature>
<keyword evidence="6 7" id="KW-0539">Nucleus</keyword>
<comment type="similarity">
    <text evidence="3 7">Belongs to the RRT14 family.</text>
</comment>
<dbReference type="OMA" id="GHAMEAK"/>
<dbReference type="InParanoid" id="I6NDL7"/>
<keyword evidence="4 7" id="KW-0805">Transcription regulation</keyword>
<dbReference type="GeneID" id="11471999"/>
<dbReference type="AlphaFoldDB" id="I6NDL7"/>
<comment type="subcellular location">
    <subcellularLocation>
        <location evidence="2 7">Nucleus</location>
        <location evidence="2 7">Nucleolus</location>
    </subcellularLocation>
</comment>
<evidence type="ECO:0000256" key="5">
    <source>
        <dbReference type="ARBA" id="ARBA00023163"/>
    </source>
</evidence>
<evidence type="ECO:0000256" key="2">
    <source>
        <dbReference type="ARBA" id="ARBA00004604"/>
    </source>
</evidence>
<dbReference type="EMBL" id="CP002501">
    <property type="protein sequence ID" value="AET40159.1"/>
    <property type="molecule type" value="Genomic_DNA"/>
</dbReference>
<feature type="region of interest" description="Disordered" evidence="8">
    <location>
        <begin position="59"/>
        <end position="80"/>
    </location>
</feature>
<dbReference type="HOGENOM" id="CLU_095038_0_0_1"/>
<accession>I6NDL7</accession>
<feature type="compositionally biased region" description="Basic and acidic residues" evidence="8">
    <location>
        <begin position="62"/>
        <end position="80"/>
    </location>
</feature>
<dbReference type="GO" id="GO:0005730">
    <property type="term" value="C:nucleolus"/>
    <property type="evidence" value="ECO:0007669"/>
    <property type="project" value="UniProtKB-SubCell"/>
</dbReference>
<dbReference type="Proteomes" id="UP000006790">
    <property type="component" value="Chromosome 5"/>
</dbReference>
<dbReference type="RefSeq" id="XP_003646976.1">
    <property type="nucleotide sequence ID" value="XM_003646928.1"/>
</dbReference>
<keyword evidence="10" id="KW-1185">Reference proteome</keyword>
<feature type="region of interest" description="Disordered" evidence="8">
    <location>
        <begin position="143"/>
        <end position="202"/>
    </location>
</feature>
<protein>
    <recommendedName>
        <fullName evidence="7">Regulator of rDNA transcription 14</fullName>
    </recommendedName>
</protein>